<dbReference type="PANTHER" id="PTHR47447:SF24">
    <property type="entry name" value="PENTATRICOPEPTIDE REPEAT-CONTAINING PROTEIN"/>
    <property type="match status" value="1"/>
</dbReference>
<dbReference type="AlphaFoldDB" id="A0A3P3Y1Q5"/>
<evidence type="ECO:0000256" key="2">
    <source>
        <dbReference type="PROSITE-ProRule" id="PRU00708"/>
    </source>
</evidence>
<proteinExistence type="predicted"/>
<feature type="transmembrane region" description="Helical" evidence="3">
    <location>
        <begin position="460"/>
        <end position="484"/>
    </location>
</feature>
<keyword evidence="3" id="KW-1133">Transmembrane helix</keyword>
<reference evidence="4 5" key="1">
    <citation type="submission" date="2018-03" db="EMBL/GenBank/DDBJ databases">
        <authorList>
            <person name="Fogelqvist J."/>
        </authorList>
    </citation>
    <scope>NUCLEOTIDE SEQUENCE [LARGE SCALE GENOMIC DNA]</scope>
</reference>
<sequence length="578" mass="64039">MMSFCKRHLPGKAPDVLDAAVKRGCHVCDALFCTFIAACQRAKRPLMRQVLERYATCGPRSHNVIFGVANICRHARRPASALSLVSDAIDNNVEISEEMLSLFAVCCAEARRPVGADTAERLLGYIRSKRIAPHKQVQLYANLVKALLSQNRVASALRALDLMESIGVQPSMQISTLILSALAKTGRVFQAIALFESMVKRDLRVDNPVFCLLTLHQYALDHNHALLRDDGVIRSLVAAFARCGDIETSAQVFESHCKEVSTTSIAVYNAMLAAFADWGMLSNAMVAYERLKSSRMLPTEATLGALLAACSHVGDLSQANAVLSEGRAGAAVSMVRERRVVSILRPAAERRAFKTNIGALFNASVSFTAIVHIVAVDHIRSLSKDPVGLYPHLLSYYGPILLGYHLFTLCIHVAHEIELSNQVERVYTSTGDVAPAASLGPLLLPSVYCASIVFSLQTKLFGIFALFIAVITFQEVFKILTILLRFSLQSATEKSLVYRIVDAMQYISFPLLRWFSGPYSTYLIYSHWRQFTEHIPLPMMAVYAVTIFYENTFTVLFAIRALLLVYNPEFLRQAPHTQ</sequence>
<evidence type="ECO:0000313" key="4">
    <source>
        <dbReference type="EMBL" id="SPQ94061.1"/>
    </source>
</evidence>
<feature type="transmembrane region" description="Helical" evidence="3">
    <location>
        <begin position="535"/>
        <end position="563"/>
    </location>
</feature>
<name>A0A3P3Y1Q5_PLABS</name>
<evidence type="ECO:0008006" key="6">
    <source>
        <dbReference type="Google" id="ProtNLM"/>
    </source>
</evidence>
<feature type="transmembrane region" description="Helical" evidence="3">
    <location>
        <begin position="436"/>
        <end position="454"/>
    </location>
</feature>
<feature type="transmembrane region" description="Helical" evidence="3">
    <location>
        <begin position="357"/>
        <end position="376"/>
    </location>
</feature>
<keyword evidence="3" id="KW-0472">Membrane</keyword>
<dbReference type="InterPro" id="IPR002885">
    <property type="entry name" value="PPR_rpt"/>
</dbReference>
<keyword evidence="4" id="KW-0496">Mitochondrion</keyword>
<evidence type="ECO:0000256" key="1">
    <source>
        <dbReference type="ARBA" id="ARBA00022737"/>
    </source>
</evidence>
<feature type="transmembrane region" description="Helical" evidence="3">
    <location>
        <begin position="265"/>
        <end position="288"/>
    </location>
</feature>
<protein>
    <recommendedName>
        <fullName evidence="6">Pentacotripeptide-repeat region of PRORP domain-containing protein</fullName>
    </recommendedName>
</protein>
<dbReference type="PROSITE" id="PS51375">
    <property type="entry name" value="PPR"/>
    <property type="match status" value="1"/>
</dbReference>
<evidence type="ECO:0000256" key="3">
    <source>
        <dbReference type="SAM" id="Phobius"/>
    </source>
</evidence>
<feature type="transmembrane region" description="Helical" evidence="3">
    <location>
        <begin position="496"/>
        <end position="515"/>
    </location>
</feature>
<keyword evidence="1" id="KW-0677">Repeat</keyword>
<feature type="repeat" description="PPR" evidence="2">
    <location>
        <begin position="264"/>
        <end position="298"/>
    </location>
</feature>
<dbReference type="EMBL" id="OVEO01000002">
    <property type="protein sequence ID" value="SPQ94061.1"/>
    <property type="molecule type" value="Genomic_DNA"/>
</dbReference>
<dbReference type="Gene3D" id="1.25.40.10">
    <property type="entry name" value="Tetratricopeptide repeat domain"/>
    <property type="match status" value="2"/>
</dbReference>
<organism evidence="4 5">
    <name type="scientific">Plasmodiophora brassicae</name>
    <name type="common">Clubroot disease agent</name>
    <dbReference type="NCBI Taxonomy" id="37360"/>
    <lineage>
        <taxon>Eukaryota</taxon>
        <taxon>Sar</taxon>
        <taxon>Rhizaria</taxon>
        <taxon>Endomyxa</taxon>
        <taxon>Phytomyxea</taxon>
        <taxon>Plasmodiophorida</taxon>
        <taxon>Plasmodiophoridae</taxon>
        <taxon>Plasmodiophora</taxon>
    </lineage>
</organism>
<evidence type="ECO:0000313" key="5">
    <source>
        <dbReference type="Proteomes" id="UP000290189"/>
    </source>
</evidence>
<dbReference type="PANTHER" id="PTHR47447">
    <property type="entry name" value="OS03G0856100 PROTEIN"/>
    <property type="match status" value="1"/>
</dbReference>
<feature type="transmembrane region" description="Helical" evidence="3">
    <location>
        <begin position="396"/>
        <end position="415"/>
    </location>
</feature>
<dbReference type="NCBIfam" id="TIGR00756">
    <property type="entry name" value="PPR"/>
    <property type="match status" value="1"/>
</dbReference>
<geneLocation type="mitochondrion" evidence="4"/>
<gene>
    <name evidence="4" type="ORF">PLBR_LOCUS1276</name>
</gene>
<dbReference type="InterPro" id="IPR011990">
    <property type="entry name" value="TPR-like_helical_dom_sf"/>
</dbReference>
<dbReference type="Pfam" id="PF01535">
    <property type="entry name" value="PPR"/>
    <property type="match status" value="2"/>
</dbReference>
<keyword evidence="3" id="KW-0812">Transmembrane</keyword>
<accession>A0A3P3Y1Q5</accession>
<dbReference type="Proteomes" id="UP000290189">
    <property type="component" value="Unassembled WGS sequence"/>
</dbReference>